<accession>A0A9X3BY82</accession>
<evidence type="ECO:0000256" key="4">
    <source>
        <dbReference type="ARBA" id="ARBA00022741"/>
    </source>
</evidence>
<evidence type="ECO:0000256" key="11">
    <source>
        <dbReference type="ARBA" id="ARBA00038000"/>
    </source>
</evidence>
<keyword evidence="10" id="KW-0234">DNA repair</keyword>
<keyword evidence="4" id="KW-0547">Nucleotide-binding</keyword>
<organism evidence="15 16">
    <name type="scientific">Flavobacterium shii</name>
    <dbReference type="NCBI Taxonomy" id="2987687"/>
    <lineage>
        <taxon>Bacteria</taxon>
        <taxon>Pseudomonadati</taxon>
        <taxon>Bacteroidota</taxon>
        <taxon>Flavobacteriia</taxon>
        <taxon>Flavobacteriales</taxon>
        <taxon>Flavobacteriaceae</taxon>
        <taxon>Flavobacterium</taxon>
    </lineage>
</organism>
<evidence type="ECO:0000256" key="8">
    <source>
        <dbReference type="ARBA" id="ARBA00022881"/>
    </source>
</evidence>
<dbReference type="Gene3D" id="1.20.1580.10">
    <property type="entry name" value="ABC transporter ATPase like domain"/>
    <property type="match status" value="2"/>
</dbReference>
<dbReference type="RefSeq" id="WP_264205658.1">
    <property type="nucleotide sequence ID" value="NZ_JAOZEW010000006.1"/>
</dbReference>
<dbReference type="EMBL" id="JAOZEW010000006">
    <property type="protein sequence ID" value="MCV9927521.1"/>
    <property type="molecule type" value="Genomic_DNA"/>
</dbReference>
<evidence type="ECO:0000256" key="2">
    <source>
        <dbReference type="ARBA" id="ARBA00022490"/>
    </source>
</evidence>
<dbReference type="PANTHER" id="PTHR43152:SF3">
    <property type="entry name" value="UVRABC SYSTEM PROTEIN A"/>
    <property type="match status" value="1"/>
</dbReference>
<keyword evidence="9" id="KW-0238">DNA-binding</keyword>
<reference evidence="15" key="1">
    <citation type="submission" date="2022-10" db="EMBL/GenBank/DDBJ databases">
        <title>Two novel species of Flavobacterium.</title>
        <authorList>
            <person name="Liu Q."/>
            <person name="Xin Y.-H."/>
        </authorList>
    </citation>
    <scope>NUCLEOTIDE SEQUENCE</scope>
    <source>
        <strain evidence="15">LS1R49</strain>
    </source>
</reference>
<evidence type="ECO:0000313" key="16">
    <source>
        <dbReference type="Proteomes" id="UP001151079"/>
    </source>
</evidence>
<dbReference type="InterPro" id="IPR027417">
    <property type="entry name" value="P-loop_NTPase"/>
</dbReference>
<dbReference type="InterPro" id="IPR003439">
    <property type="entry name" value="ABC_transporter-like_ATP-bd"/>
</dbReference>
<sequence length="761" mass="84211">MKAENIIIIGARENNLKNVSLEIPKNKITVFTGVSGSGKSSLVFDTIAAESQRQLNETFPAFIRHRLPHYGQPDAESLRNLSPAIIIEQKRIGGNARSTVGTATDIYTLLRLLFSRVGNPFVGYSDVFSFNHPNGMCTKCKGLGNVTAVDLELLFDKSKSLNEGAILFPTFASGSARWKRYTCSGLFDNDKKLINYTKEEWYNLLYANHDEVELRNPLPCWFASTKYEGVIPKFERTYLTRETKDLAGKHKSTFDRILTKSVCPDCEGGRLNKKILSCKIDGNSIADFAKMDISELKKAVGKIKEIQSRTMVAAIIDRLNHMIDIGLGYLFLAREISSLSGGESQRIKMVKHLGSSLTGMTYIFDEPSIGLHPRDVHQLNDLLCLLRDKGNTVLVVEHDTDVIAIADHLVDMGPKAGILGGEIVYEGPLEGLRKANTLTGKFWKLQRKIKENPKIAIDYLEIKNASLHNLKNLNVKIPKGVMTVITGVAGSGKSSLANGVVTKLYPESIVINQSAIIGSKRSNTATYSGIFDIIRELFAAENKVSSSLFSSNSDGACPVCKGLGEITLDLAFMDPITTICEECNGQRFRKEVLKYKLKSKNIYEVLKLTVVEALDFFISSQTIYPILKKLDEVGLEYLTLGQPLSSLSGGERQRIKLALNMENKGQIYIMDEPTTGLHMSDVDRLLKIFNKIIDQGSTLIIIEHNLAIISQADYIIDIGPDAGKNGGEIVFSGLPKDIIHCKTSNTGQYLKKYISFSISAR</sequence>
<dbReference type="GO" id="GO:0003677">
    <property type="term" value="F:DNA binding"/>
    <property type="evidence" value="ECO:0007669"/>
    <property type="project" value="UniProtKB-KW"/>
</dbReference>
<dbReference type="InterPro" id="IPR017871">
    <property type="entry name" value="ABC_transporter-like_CS"/>
</dbReference>
<dbReference type="Gene3D" id="1.10.8.280">
    <property type="entry name" value="ABC transporter ATPase domain-like"/>
    <property type="match status" value="1"/>
</dbReference>
<keyword evidence="6" id="KW-0228">DNA excision</keyword>
<dbReference type="InterPro" id="IPR003593">
    <property type="entry name" value="AAA+_ATPase"/>
</dbReference>
<keyword evidence="3" id="KW-0677">Repeat</keyword>
<evidence type="ECO:0000256" key="7">
    <source>
        <dbReference type="ARBA" id="ARBA00022840"/>
    </source>
</evidence>
<evidence type="ECO:0000256" key="12">
    <source>
        <dbReference type="ARBA" id="ARBA00039316"/>
    </source>
</evidence>
<evidence type="ECO:0000256" key="5">
    <source>
        <dbReference type="ARBA" id="ARBA00022763"/>
    </source>
</evidence>
<dbReference type="PANTHER" id="PTHR43152">
    <property type="entry name" value="UVRABC SYSTEM PROTEIN A"/>
    <property type="match status" value="1"/>
</dbReference>
<dbReference type="PROSITE" id="PS00211">
    <property type="entry name" value="ABC_TRANSPORTER_1"/>
    <property type="match status" value="1"/>
</dbReference>
<name>A0A9X3BY82_9FLAO</name>
<dbReference type="Gene3D" id="3.40.50.300">
    <property type="entry name" value="P-loop containing nucleotide triphosphate hydrolases"/>
    <property type="match status" value="2"/>
</dbReference>
<keyword evidence="5" id="KW-0227">DNA damage</keyword>
<dbReference type="GO" id="GO:0005524">
    <property type="term" value="F:ATP binding"/>
    <property type="evidence" value="ECO:0007669"/>
    <property type="project" value="UniProtKB-KW"/>
</dbReference>
<evidence type="ECO:0000256" key="1">
    <source>
        <dbReference type="ARBA" id="ARBA00004496"/>
    </source>
</evidence>
<dbReference type="GO" id="GO:0005737">
    <property type="term" value="C:cytoplasm"/>
    <property type="evidence" value="ECO:0007669"/>
    <property type="project" value="UniProtKB-SubCell"/>
</dbReference>
<evidence type="ECO:0000256" key="9">
    <source>
        <dbReference type="ARBA" id="ARBA00023125"/>
    </source>
</evidence>
<evidence type="ECO:0000256" key="13">
    <source>
        <dbReference type="ARBA" id="ARBA00042156"/>
    </source>
</evidence>
<keyword evidence="2" id="KW-0963">Cytoplasm</keyword>
<protein>
    <recommendedName>
        <fullName evidence="12">UvrABC system protein A</fullName>
    </recommendedName>
    <alternativeName>
        <fullName evidence="13">Excinuclease ABC subunit A</fullName>
    </alternativeName>
</protein>
<evidence type="ECO:0000256" key="6">
    <source>
        <dbReference type="ARBA" id="ARBA00022769"/>
    </source>
</evidence>
<evidence type="ECO:0000259" key="14">
    <source>
        <dbReference type="PROSITE" id="PS50893"/>
    </source>
</evidence>
<evidence type="ECO:0000256" key="3">
    <source>
        <dbReference type="ARBA" id="ARBA00022737"/>
    </source>
</evidence>
<dbReference type="AlphaFoldDB" id="A0A9X3BY82"/>
<dbReference type="SMART" id="SM00382">
    <property type="entry name" value="AAA"/>
    <property type="match status" value="2"/>
</dbReference>
<evidence type="ECO:0000256" key="10">
    <source>
        <dbReference type="ARBA" id="ARBA00023204"/>
    </source>
</evidence>
<dbReference type="Pfam" id="PF00005">
    <property type="entry name" value="ABC_tran"/>
    <property type="match status" value="1"/>
</dbReference>
<comment type="subcellular location">
    <subcellularLocation>
        <location evidence="1">Cytoplasm</location>
    </subcellularLocation>
</comment>
<keyword evidence="16" id="KW-1185">Reference proteome</keyword>
<comment type="similarity">
    <text evidence="11">Belongs to the ABC transporter superfamily. UvrA family.</text>
</comment>
<dbReference type="Proteomes" id="UP001151079">
    <property type="component" value="Unassembled WGS sequence"/>
</dbReference>
<dbReference type="GO" id="GO:0006281">
    <property type="term" value="P:DNA repair"/>
    <property type="evidence" value="ECO:0007669"/>
    <property type="project" value="UniProtKB-KW"/>
</dbReference>
<dbReference type="CDD" id="cd03270">
    <property type="entry name" value="ABC_UvrA_I"/>
    <property type="match status" value="1"/>
</dbReference>
<comment type="caution">
    <text evidence="15">The sequence shown here is derived from an EMBL/GenBank/DDBJ whole genome shotgun (WGS) entry which is preliminary data.</text>
</comment>
<dbReference type="GO" id="GO:0004518">
    <property type="term" value="F:nuclease activity"/>
    <property type="evidence" value="ECO:0007669"/>
    <property type="project" value="UniProtKB-KW"/>
</dbReference>
<dbReference type="GO" id="GO:0016887">
    <property type="term" value="F:ATP hydrolysis activity"/>
    <property type="evidence" value="ECO:0007669"/>
    <property type="project" value="InterPro"/>
</dbReference>
<feature type="domain" description="ABC transporter" evidence="14">
    <location>
        <begin position="1"/>
        <end position="445"/>
    </location>
</feature>
<evidence type="ECO:0000313" key="15">
    <source>
        <dbReference type="EMBL" id="MCV9927521.1"/>
    </source>
</evidence>
<keyword evidence="7" id="KW-0067">ATP-binding</keyword>
<gene>
    <name evidence="15" type="ORF">OIU83_07655</name>
</gene>
<dbReference type="PROSITE" id="PS50893">
    <property type="entry name" value="ABC_TRANSPORTER_2"/>
    <property type="match status" value="2"/>
</dbReference>
<proteinExistence type="inferred from homology"/>
<dbReference type="SUPFAM" id="SSF52540">
    <property type="entry name" value="P-loop containing nucleoside triphosphate hydrolases"/>
    <property type="match status" value="2"/>
</dbReference>
<keyword evidence="8" id="KW-0267">Excision nuclease</keyword>
<feature type="domain" description="ABC transporter" evidence="14">
    <location>
        <begin position="455"/>
        <end position="751"/>
    </location>
</feature>